<keyword evidence="10" id="KW-1185">Reference proteome</keyword>
<accession>A0ABP9BUZ4</accession>
<evidence type="ECO:0000256" key="5">
    <source>
        <dbReference type="ARBA" id="ARBA00022801"/>
    </source>
</evidence>
<dbReference type="PANTHER" id="PTHR43576">
    <property type="entry name" value="ALPHA-L-ARABINOFURANOSIDASE C-RELATED"/>
    <property type="match status" value="1"/>
</dbReference>
<protein>
    <recommendedName>
        <fullName evidence="4">non-reducing end alpha-L-arabinofuranosidase</fullName>
        <ecNumber evidence="4">3.2.1.55</ecNumber>
    </recommendedName>
</protein>
<keyword evidence="6" id="KW-0119">Carbohydrate metabolism</keyword>
<evidence type="ECO:0000259" key="8">
    <source>
        <dbReference type="SMART" id="SM00813"/>
    </source>
</evidence>
<evidence type="ECO:0000256" key="6">
    <source>
        <dbReference type="ARBA" id="ARBA00023277"/>
    </source>
</evidence>
<evidence type="ECO:0000256" key="3">
    <source>
        <dbReference type="ARBA" id="ARBA00011165"/>
    </source>
</evidence>
<comment type="similarity">
    <text evidence="2">Belongs to the glycosyl hydrolase 51 family.</text>
</comment>
<keyword evidence="7" id="KW-0326">Glycosidase</keyword>
<dbReference type="InterPro" id="IPR017853">
    <property type="entry name" value="GH"/>
</dbReference>
<comment type="caution">
    <text evidence="9">The sequence shown here is derived from an EMBL/GenBank/DDBJ whole genome shotgun (WGS) entry which is preliminary data.</text>
</comment>
<dbReference type="SUPFAM" id="SSF51445">
    <property type="entry name" value="(Trans)glycosidases"/>
    <property type="match status" value="1"/>
</dbReference>
<dbReference type="InterPro" id="IPR055235">
    <property type="entry name" value="ASD1_cat"/>
</dbReference>
<dbReference type="Pfam" id="PF06964">
    <property type="entry name" value="Alpha-L-AF_C"/>
    <property type="match status" value="1"/>
</dbReference>
<dbReference type="EMBL" id="BAABIQ010000041">
    <property type="protein sequence ID" value="GAA4800485.1"/>
    <property type="molecule type" value="Genomic_DNA"/>
</dbReference>
<dbReference type="InterPro" id="IPR010720">
    <property type="entry name" value="Alpha-L-AF_C"/>
</dbReference>
<organism evidence="9 10">
    <name type="scientific">Olivibacter ginsenosidimutans</name>
    <dbReference type="NCBI Taxonomy" id="1176537"/>
    <lineage>
        <taxon>Bacteria</taxon>
        <taxon>Pseudomonadati</taxon>
        <taxon>Bacteroidota</taxon>
        <taxon>Sphingobacteriia</taxon>
        <taxon>Sphingobacteriales</taxon>
        <taxon>Sphingobacteriaceae</taxon>
        <taxon>Olivibacter</taxon>
    </lineage>
</organism>
<dbReference type="PANTHER" id="PTHR43576:SF2">
    <property type="entry name" value="INTRACELLULAR EXO-ALPHA-L-ARABINOFURANOSIDASE 2"/>
    <property type="match status" value="1"/>
</dbReference>
<reference evidence="10" key="1">
    <citation type="journal article" date="2019" name="Int. J. Syst. Evol. Microbiol.">
        <title>The Global Catalogue of Microorganisms (GCM) 10K type strain sequencing project: providing services to taxonomists for standard genome sequencing and annotation.</title>
        <authorList>
            <consortium name="The Broad Institute Genomics Platform"/>
            <consortium name="The Broad Institute Genome Sequencing Center for Infectious Disease"/>
            <person name="Wu L."/>
            <person name="Ma J."/>
        </authorList>
    </citation>
    <scope>NUCLEOTIDE SEQUENCE [LARGE SCALE GENOMIC DNA]</scope>
    <source>
        <strain evidence="10">JCM 18200</strain>
    </source>
</reference>
<keyword evidence="5" id="KW-0378">Hydrolase</keyword>
<dbReference type="InterPro" id="IPR013780">
    <property type="entry name" value="Glyco_hydro_b"/>
</dbReference>
<evidence type="ECO:0000256" key="2">
    <source>
        <dbReference type="ARBA" id="ARBA00007186"/>
    </source>
</evidence>
<dbReference type="SMART" id="SM00813">
    <property type="entry name" value="Alpha-L-AF_C"/>
    <property type="match status" value="1"/>
</dbReference>
<dbReference type="RefSeq" id="WP_345233008.1">
    <property type="nucleotide sequence ID" value="NZ_BAABIQ010000041.1"/>
</dbReference>
<gene>
    <name evidence="9" type="ORF">GCM10023231_31580</name>
</gene>
<evidence type="ECO:0000256" key="4">
    <source>
        <dbReference type="ARBA" id="ARBA00012670"/>
    </source>
</evidence>
<evidence type="ECO:0000256" key="7">
    <source>
        <dbReference type="ARBA" id="ARBA00023295"/>
    </source>
</evidence>
<dbReference type="Pfam" id="PF22848">
    <property type="entry name" value="ASD1_dom"/>
    <property type="match status" value="1"/>
</dbReference>
<evidence type="ECO:0000313" key="9">
    <source>
        <dbReference type="EMBL" id="GAA4800485.1"/>
    </source>
</evidence>
<dbReference type="EC" id="3.2.1.55" evidence="4"/>
<evidence type="ECO:0000313" key="10">
    <source>
        <dbReference type="Proteomes" id="UP001501411"/>
    </source>
</evidence>
<proteinExistence type="inferred from homology"/>
<dbReference type="Proteomes" id="UP001501411">
    <property type="component" value="Unassembled WGS sequence"/>
</dbReference>
<evidence type="ECO:0000256" key="1">
    <source>
        <dbReference type="ARBA" id="ARBA00001462"/>
    </source>
</evidence>
<name>A0ABP9BUZ4_9SPHI</name>
<dbReference type="Gene3D" id="3.20.20.80">
    <property type="entry name" value="Glycosidases"/>
    <property type="match status" value="1"/>
</dbReference>
<dbReference type="Gene3D" id="2.60.40.1180">
    <property type="entry name" value="Golgi alpha-mannosidase II"/>
    <property type="match status" value="1"/>
</dbReference>
<feature type="domain" description="Alpha-L-arabinofuranosidase C-terminal" evidence="8">
    <location>
        <begin position="325"/>
        <end position="530"/>
    </location>
</feature>
<sequence length="543" mass="60955">MITINLAKMQQKKSLITITACAFLLLWNVHTVRAQVTQVSIRIPDTTVLIDPMIYGQMLENVNDSMIYGGVADRQGNVRQHLVPLLQDLQIPVMRWPGGTVVYEYDWKSGIGPREKRPTEPNLAWGGTENYQFGTDEFLQWCRQIGTTPYINLNMSLHPDHPGTVTDALEWMEYVNGKPDTKYGRLRAQNGHPEPYGVKYWGVGNENYLNNRAGRVQETDAQYALRLKQWATSIKQHFPELQLLGIGHTHRWNQRVLDSCGQLVDFLTQHYYVTSRVKDGKIQQATRTLFAPAKMEAHLAMLGAQLDSVNQQLGRSDRPIRLSVDEWNNRHSVNNGDQFTFTRQSPRRQFDVAVAAGMLNAFIRQSPHVGMANYIFPVNAHGQIRTVGNTDAYRTPVYHVFQFYRTHLTGSRLALNMQGPSIAASSIQPTIDGDSGEAAFMTDSLLYVDGAAVLTAAKTIQLSLVNRSPDKVQKVAVHVPAGYKSNSVWILSHPDINAANSENQRNAVEPLSKPIKAKRGKVTLEIPPCGLYILELVTLNTQT</sequence>
<comment type="catalytic activity">
    <reaction evidence="1">
        <text>Hydrolysis of terminal non-reducing alpha-L-arabinofuranoside residues in alpha-L-arabinosides.</text>
        <dbReference type="EC" id="3.2.1.55"/>
    </reaction>
</comment>
<comment type="subunit">
    <text evidence="3">Homohexamer; trimer of dimers.</text>
</comment>
<dbReference type="SUPFAM" id="SSF51011">
    <property type="entry name" value="Glycosyl hydrolase domain"/>
    <property type="match status" value="1"/>
</dbReference>